<dbReference type="InterPro" id="IPR017896">
    <property type="entry name" value="4Fe4S_Fe-S-bd"/>
</dbReference>
<sequence>MVIDIDACKGCDLCIDACPADVLRMTVSEVNDRGYRYPRLLPGCIACKACSAICPDFVFQVYRYDEPRDETGGTGR</sequence>
<reference evidence="5 6" key="1">
    <citation type="submission" date="2017-03" db="EMBL/GenBank/DDBJ databases">
        <title>Draft genome sequence of Streptomyces scabrisporus NF3, endophyte isolated from Amphipterygium adstringens.</title>
        <authorList>
            <person name="Vazquez M."/>
            <person name="Ceapa C.D."/>
            <person name="Rodriguez Luna D."/>
            <person name="Sanchez Esquivel S."/>
        </authorList>
    </citation>
    <scope>NUCLEOTIDE SEQUENCE [LARGE SCALE GENOMIC DNA]</scope>
    <source>
        <strain evidence="5 6">NF3</strain>
    </source>
</reference>
<dbReference type="OrthoDB" id="9800445at2"/>
<keyword evidence="1" id="KW-0479">Metal-binding</keyword>
<evidence type="ECO:0000313" key="5">
    <source>
        <dbReference type="EMBL" id="OPC79464.1"/>
    </source>
</evidence>
<evidence type="ECO:0000256" key="2">
    <source>
        <dbReference type="ARBA" id="ARBA00023004"/>
    </source>
</evidence>
<keyword evidence="2" id="KW-0408">Iron</keyword>
<keyword evidence="6" id="KW-1185">Reference proteome</keyword>
<keyword evidence="3" id="KW-0411">Iron-sulfur</keyword>
<dbReference type="GO" id="GO:0046872">
    <property type="term" value="F:metal ion binding"/>
    <property type="evidence" value="ECO:0007669"/>
    <property type="project" value="UniProtKB-KW"/>
</dbReference>
<name>A0A1T3NRT3_9ACTN</name>
<dbReference type="GO" id="GO:0051536">
    <property type="term" value="F:iron-sulfur cluster binding"/>
    <property type="evidence" value="ECO:0007669"/>
    <property type="project" value="UniProtKB-KW"/>
</dbReference>
<evidence type="ECO:0000256" key="3">
    <source>
        <dbReference type="ARBA" id="ARBA00023014"/>
    </source>
</evidence>
<dbReference type="InterPro" id="IPR017900">
    <property type="entry name" value="4Fe4S_Fe_S_CS"/>
</dbReference>
<feature type="domain" description="4Fe-4S ferredoxin-type" evidence="4">
    <location>
        <begin position="1"/>
        <end position="28"/>
    </location>
</feature>
<organism evidence="5 6">
    <name type="scientific">Embleya scabrispora</name>
    <dbReference type="NCBI Taxonomy" id="159449"/>
    <lineage>
        <taxon>Bacteria</taxon>
        <taxon>Bacillati</taxon>
        <taxon>Actinomycetota</taxon>
        <taxon>Actinomycetes</taxon>
        <taxon>Kitasatosporales</taxon>
        <taxon>Streptomycetaceae</taxon>
        <taxon>Embleya</taxon>
    </lineage>
</organism>
<dbReference type="eggNOG" id="COG1143">
    <property type="taxonomic scope" value="Bacteria"/>
</dbReference>
<accession>A0A1T3NRT3</accession>
<dbReference type="PANTHER" id="PTHR43122">
    <property type="entry name" value="FERREDOXIN SUBUNIT OF PYRUVATE:FLAVODOXIN OXIDOREDUCTASE-RELATED"/>
    <property type="match status" value="1"/>
</dbReference>
<gene>
    <name evidence="5" type="ORF">B4N89_33015</name>
</gene>
<dbReference type="Proteomes" id="UP000190037">
    <property type="component" value="Unassembled WGS sequence"/>
</dbReference>
<dbReference type="PROSITE" id="PS51379">
    <property type="entry name" value="4FE4S_FER_2"/>
    <property type="match status" value="2"/>
</dbReference>
<comment type="caution">
    <text evidence="5">The sequence shown here is derived from an EMBL/GenBank/DDBJ whole genome shotgun (WGS) entry which is preliminary data.</text>
</comment>
<dbReference type="PROSITE" id="PS00198">
    <property type="entry name" value="4FE4S_FER_1"/>
    <property type="match status" value="2"/>
</dbReference>
<dbReference type="PANTHER" id="PTHR43122:SF1">
    <property type="entry name" value="IRON-SULFUR-BINDING PROTEIN"/>
    <property type="match status" value="1"/>
</dbReference>
<proteinExistence type="predicted"/>
<dbReference type="Gene3D" id="3.30.70.20">
    <property type="match status" value="1"/>
</dbReference>
<evidence type="ECO:0000256" key="1">
    <source>
        <dbReference type="ARBA" id="ARBA00022723"/>
    </source>
</evidence>
<evidence type="ECO:0000259" key="4">
    <source>
        <dbReference type="PROSITE" id="PS51379"/>
    </source>
</evidence>
<evidence type="ECO:0000313" key="6">
    <source>
        <dbReference type="Proteomes" id="UP000190037"/>
    </source>
</evidence>
<dbReference type="EMBL" id="MWQN01000002">
    <property type="protein sequence ID" value="OPC79464.1"/>
    <property type="molecule type" value="Genomic_DNA"/>
</dbReference>
<dbReference type="Pfam" id="PF13237">
    <property type="entry name" value="Fer4_10"/>
    <property type="match status" value="1"/>
</dbReference>
<feature type="domain" description="4Fe-4S ferredoxin-type" evidence="4">
    <location>
        <begin position="36"/>
        <end position="64"/>
    </location>
</feature>
<dbReference type="SUPFAM" id="SSF54862">
    <property type="entry name" value="4Fe-4S ferredoxins"/>
    <property type="match status" value="1"/>
</dbReference>
<dbReference type="STRING" id="159449.B4N89_33015"/>
<protein>
    <submittedName>
        <fullName evidence="5">Ferredoxin</fullName>
    </submittedName>
</protein>
<dbReference type="AlphaFoldDB" id="A0A1T3NRT3"/>